<name>A0A3B1B6K4_9ZZZZ</name>
<evidence type="ECO:0008006" key="2">
    <source>
        <dbReference type="Google" id="ProtNLM"/>
    </source>
</evidence>
<accession>A0A3B1B6K4</accession>
<organism evidence="1">
    <name type="scientific">hydrothermal vent metagenome</name>
    <dbReference type="NCBI Taxonomy" id="652676"/>
    <lineage>
        <taxon>unclassified sequences</taxon>
        <taxon>metagenomes</taxon>
        <taxon>ecological metagenomes</taxon>
    </lineage>
</organism>
<gene>
    <name evidence="1" type="ORF">MNBD_GAMMA25-738</name>
</gene>
<dbReference type="AlphaFoldDB" id="A0A3B1B6K4"/>
<dbReference type="EMBL" id="UOFY01000012">
    <property type="protein sequence ID" value="VAX07018.1"/>
    <property type="molecule type" value="Genomic_DNA"/>
</dbReference>
<dbReference type="NCBIfam" id="TIGR04565">
    <property type="entry name" value="OMP_myx_plus"/>
    <property type="match status" value="1"/>
</dbReference>
<sequence>MANRFCSVLLKLGFLLLLVSGITLSPARVDASEAVLSEDKPVIEPEVYRREIDTSQIDTENFEITAFTGLMSVEDFGVNNVVGARLAFHVAESFFFEASIGRTKTTETSYERLSGAVELLTDDERILSYYNVSIGYNLLPGEAFLTQTVAFNTAFYIIAGIGNTTFAGDDRYTINYGFGYRFLATDWLALHADVRNHVFDMELLGEKASTQNIEMSLGLSFFF</sequence>
<dbReference type="Gene3D" id="2.40.160.20">
    <property type="match status" value="1"/>
</dbReference>
<dbReference type="InterPro" id="IPR030820">
    <property type="entry name" value="OMP_myx_plus_Proteobacteria"/>
</dbReference>
<reference evidence="1" key="1">
    <citation type="submission" date="2018-06" db="EMBL/GenBank/DDBJ databases">
        <authorList>
            <person name="Zhirakovskaya E."/>
        </authorList>
    </citation>
    <scope>NUCLEOTIDE SEQUENCE</scope>
</reference>
<dbReference type="InterPro" id="IPR011250">
    <property type="entry name" value="OMP/PagP_B-barrel"/>
</dbReference>
<evidence type="ECO:0000313" key="1">
    <source>
        <dbReference type="EMBL" id="VAX07018.1"/>
    </source>
</evidence>
<proteinExistence type="predicted"/>
<protein>
    <recommendedName>
        <fullName evidence="2">Outer membrane beta-barrel domain-containing protein</fullName>
    </recommendedName>
</protein>
<dbReference type="SUPFAM" id="SSF56925">
    <property type="entry name" value="OMPA-like"/>
    <property type="match status" value="1"/>
</dbReference>